<gene>
    <name evidence="3" type="ORF">SAMN05421835_14020</name>
</gene>
<dbReference type="PANTHER" id="PTHR48207">
    <property type="entry name" value="SUCCINATE--HYDROXYMETHYLGLUTARATE COA-TRANSFERASE"/>
    <property type="match status" value="1"/>
</dbReference>
<protein>
    <submittedName>
        <fullName evidence="3">Crotonobetainyl-CoA:carnitine CoA-transferase CaiB</fullName>
    </submittedName>
</protein>
<dbReference type="InterPro" id="IPR044855">
    <property type="entry name" value="CoA-Trfase_III_dom3_sf"/>
</dbReference>
<dbReference type="Gene3D" id="3.30.1540.10">
    <property type="entry name" value="formyl-coa transferase, domain 3"/>
    <property type="match status" value="1"/>
</dbReference>
<sequence length="402" mass="42713">MFRESLRGIRVLDFTHVVAGPVCTMTLADLGADVVKVEPPAGEIGRRVGPPWLGGQSVISLSVNRNKRSLAIDLKTPEGRRIVRRMVSRADVLVESFRPGVMRGLGLDHDTLAVANPALVYCSISAFGQESPARDRPGVDGVIQAVTGLMSTLGHPGSGPAKVQIPVADMVTGYLASIAVLAALREVRDGKPGQHLDVSLYNATIMLQQTSFASFLTSAAEPERLGSAAPYAAPNEALPTADGWIMVAAYDPKRWAALCRALEAPHLTADPRFATNADRVAHRPELRAELSRLFARRTTRSWLEILASQDILCAPVAGYREVVESEEYRASGVETTAGPVRMPGFVLGPSQPDGAPDRPAPLPGQHSAAVLAEYGLSGAEIARLADRGVISAGPTTRTEVIA</sequence>
<dbReference type="Pfam" id="PF02515">
    <property type="entry name" value="CoA_transf_3"/>
    <property type="match status" value="1"/>
</dbReference>
<evidence type="ECO:0000313" key="3">
    <source>
        <dbReference type="EMBL" id="SFK87550.1"/>
    </source>
</evidence>
<dbReference type="PANTHER" id="PTHR48207:SF3">
    <property type="entry name" value="SUCCINATE--HYDROXYMETHYLGLUTARATE COA-TRANSFERASE"/>
    <property type="match status" value="1"/>
</dbReference>
<proteinExistence type="predicted"/>
<evidence type="ECO:0000256" key="1">
    <source>
        <dbReference type="ARBA" id="ARBA00022679"/>
    </source>
</evidence>
<name>A0A1I4D414_9PSEU</name>
<dbReference type="InterPro" id="IPR050483">
    <property type="entry name" value="CoA-transferase_III_domain"/>
</dbReference>
<dbReference type="STRING" id="115433.SAMN05421835_14020"/>
<dbReference type="AlphaFoldDB" id="A0A1I4D414"/>
<reference evidence="3 4" key="1">
    <citation type="submission" date="2016-10" db="EMBL/GenBank/DDBJ databases">
        <authorList>
            <person name="de Groot N.N."/>
        </authorList>
    </citation>
    <scope>NUCLEOTIDE SEQUENCE [LARGE SCALE GENOMIC DNA]</scope>
    <source>
        <strain evidence="3 4">DSM 44468</strain>
    </source>
</reference>
<organism evidence="3 4">
    <name type="scientific">Amycolatopsis sacchari</name>
    <dbReference type="NCBI Taxonomy" id="115433"/>
    <lineage>
        <taxon>Bacteria</taxon>
        <taxon>Bacillati</taxon>
        <taxon>Actinomycetota</taxon>
        <taxon>Actinomycetes</taxon>
        <taxon>Pseudonocardiales</taxon>
        <taxon>Pseudonocardiaceae</taxon>
        <taxon>Amycolatopsis</taxon>
    </lineage>
</organism>
<accession>A0A1I4D414</accession>
<feature type="region of interest" description="Disordered" evidence="2">
    <location>
        <begin position="341"/>
        <end position="364"/>
    </location>
</feature>
<evidence type="ECO:0000313" key="4">
    <source>
        <dbReference type="Proteomes" id="UP000199025"/>
    </source>
</evidence>
<dbReference type="Proteomes" id="UP000199025">
    <property type="component" value="Unassembled WGS sequence"/>
</dbReference>
<dbReference type="RefSeq" id="WP_091516679.1">
    <property type="nucleotide sequence ID" value="NZ_CBDQZW010000065.1"/>
</dbReference>
<keyword evidence="4" id="KW-1185">Reference proteome</keyword>
<evidence type="ECO:0000256" key="2">
    <source>
        <dbReference type="SAM" id="MobiDB-lite"/>
    </source>
</evidence>
<dbReference type="Gene3D" id="3.40.50.10540">
    <property type="entry name" value="Crotonobetainyl-coa:carnitine coa-transferase, domain 1"/>
    <property type="match status" value="1"/>
</dbReference>
<dbReference type="EMBL" id="FORP01000040">
    <property type="protein sequence ID" value="SFK87550.1"/>
    <property type="molecule type" value="Genomic_DNA"/>
</dbReference>
<dbReference type="SUPFAM" id="SSF89796">
    <property type="entry name" value="CoA-transferase family III (CaiB/BaiF)"/>
    <property type="match status" value="1"/>
</dbReference>
<dbReference type="InterPro" id="IPR023606">
    <property type="entry name" value="CoA-Trfase_III_dom_1_sf"/>
</dbReference>
<dbReference type="OrthoDB" id="9797653at2"/>
<dbReference type="InterPro" id="IPR003673">
    <property type="entry name" value="CoA-Trfase_fam_III"/>
</dbReference>
<keyword evidence="1 3" id="KW-0808">Transferase</keyword>
<dbReference type="GO" id="GO:0008410">
    <property type="term" value="F:CoA-transferase activity"/>
    <property type="evidence" value="ECO:0007669"/>
    <property type="project" value="TreeGrafter"/>
</dbReference>